<keyword evidence="1 4" id="KW-0547">Nucleotide-binding</keyword>
<dbReference type="InterPro" id="IPR053931">
    <property type="entry name" value="RapZ_C"/>
</dbReference>
<evidence type="ECO:0000256" key="3">
    <source>
        <dbReference type="ARBA" id="ARBA00023134"/>
    </source>
</evidence>
<evidence type="ECO:0000256" key="4">
    <source>
        <dbReference type="HAMAP-Rule" id="MF_00636"/>
    </source>
</evidence>
<dbReference type="PANTHER" id="PTHR30448">
    <property type="entry name" value="RNASE ADAPTER PROTEIN RAPZ"/>
    <property type="match status" value="1"/>
</dbReference>
<evidence type="ECO:0000313" key="8">
    <source>
        <dbReference type="Proteomes" id="UP000219329"/>
    </source>
</evidence>
<dbReference type="Pfam" id="PF22740">
    <property type="entry name" value="PapZ_C"/>
    <property type="match status" value="1"/>
</dbReference>
<feature type="binding site" evidence="4">
    <location>
        <begin position="8"/>
        <end position="15"/>
    </location>
    <ligand>
        <name>ATP</name>
        <dbReference type="ChEBI" id="CHEBI:30616"/>
    </ligand>
</feature>
<keyword evidence="3 4" id="KW-0342">GTP-binding</keyword>
<evidence type="ECO:0000259" key="5">
    <source>
        <dbReference type="Pfam" id="PF03668"/>
    </source>
</evidence>
<dbReference type="Proteomes" id="UP000219329">
    <property type="component" value="Unassembled WGS sequence"/>
</dbReference>
<dbReference type="SUPFAM" id="SSF52540">
    <property type="entry name" value="P-loop containing nucleoside triphosphate hydrolases"/>
    <property type="match status" value="1"/>
</dbReference>
<dbReference type="GO" id="GO:0005524">
    <property type="term" value="F:ATP binding"/>
    <property type="evidence" value="ECO:0007669"/>
    <property type="project" value="UniProtKB-UniRule"/>
</dbReference>
<dbReference type="GO" id="GO:0005525">
    <property type="term" value="F:GTP binding"/>
    <property type="evidence" value="ECO:0007669"/>
    <property type="project" value="UniProtKB-UniRule"/>
</dbReference>
<dbReference type="EMBL" id="NTJZ01000011">
    <property type="protein sequence ID" value="PDH33033.1"/>
    <property type="molecule type" value="Genomic_DNA"/>
</dbReference>
<dbReference type="InterPro" id="IPR027417">
    <property type="entry name" value="P-loop_NTPase"/>
</dbReference>
<reference evidence="7 8" key="1">
    <citation type="submission" date="2017-08" db="EMBL/GenBank/DDBJ databases">
        <title>Fine stratification of microbial communities through a metagenomic profile of the photic zone.</title>
        <authorList>
            <person name="Haro-Moreno J.M."/>
            <person name="Lopez-Perez M."/>
            <person name="De La Torre J."/>
            <person name="Picazo A."/>
            <person name="Camacho A."/>
            <person name="Rodriguez-Valera F."/>
        </authorList>
    </citation>
    <scope>NUCLEOTIDE SEQUENCE [LARGE SCALE GENOMIC DNA]</scope>
    <source>
        <strain evidence="7">MED-G28</strain>
    </source>
</reference>
<dbReference type="InterPro" id="IPR005337">
    <property type="entry name" value="RapZ-like"/>
</dbReference>
<sequence>MKLTIISGRSGSGKSTVLHILEDRGYYCIDNLPASLLYSLANRVFTGETDIPNVAVSIDARNISADLEQVPNIINDLKSKNLPTEIIFLDANSQTLMKRFNETRRKHPLSDERIGLKEAIDKESELLEPISAMANLSIDTGKMSLNKLRDLIKDRLVKNKEAGLALLFQSFGYKNGVPVDADIIYDVRCLPNPYWDNSLRALTGLDEAVIKFLNSENEVQEMYSDISQFLQKWLPKFEGNNRSYITVAIGCTGGQHRSVYLCEKFANEFVESIRNVQVRHRELTQQNFN</sequence>
<dbReference type="AlphaFoldDB" id="A0A2A5W9S0"/>
<comment type="caution">
    <text evidence="7">The sequence shown here is derived from an EMBL/GenBank/DDBJ whole genome shotgun (WGS) entry which is preliminary data.</text>
</comment>
<accession>A0A2A5W9S0</accession>
<dbReference type="Gene3D" id="3.40.50.300">
    <property type="entry name" value="P-loop containing nucleotide triphosphate hydrolases"/>
    <property type="match status" value="1"/>
</dbReference>
<dbReference type="InterPro" id="IPR053930">
    <property type="entry name" value="RapZ-like_N"/>
</dbReference>
<dbReference type="HAMAP" id="MF_00636">
    <property type="entry name" value="RapZ_like"/>
    <property type="match status" value="1"/>
</dbReference>
<dbReference type="PIRSF" id="PIRSF005052">
    <property type="entry name" value="P-loopkin"/>
    <property type="match status" value="1"/>
</dbReference>
<feature type="domain" description="RapZ-like N-terminal" evidence="5">
    <location>
        <begin position="1"/>
        <end position="159"/>
    </location>
</feature>
<gene>
    <name evidence="7" type="ORF">CNF02_10005</name>
</gene>
<organism evidence="7 8">
    <name type="scientific">OM182 bacterium MED-G28</name>
    <dbReference type="NCBI Taxonomy" id="1986256"/>
    <lineage>
        <taxon>Bacteria</taxon>
        <taxon>Pseudomonadati</taxon>
        <taxon>Pseudomonadota</taxon>
        <taxon>Gammaproteobacteria</taxon>
        <taxon>OMG group</taxon>
        <taxon>OM182 clade</taxon>
    </lineage>
</organism>
<name>A0A2A5W9S0_9GAMM</name>
<dbReference type="Pfam" id="PF03668">
    <property type="entry name" value="RapZ-like_N"/>
    <property type="match status" value="1"/>
</dbReference>
<feature type="binding site" evidence="4">
    <location>
        <begin position="59"/>
        <end position="62"/>
    </location>
    <ligand>
        <name>GTP</name>
        <dbReference type="ChEBI" id="CHEBI:37565"/>
    </ligand>
</feature>
<evidence type="ECO:0000259" key="6">
    <source>
        <dbReference type="Pfam" id="PF22740"/>
    </source>
</evidence>
<evidence type="ECO:0000256" key="1">
    <source>
        <dbReference type="ARBA" id="ARBA00022741"/>
    </source>
</evidence>
<dbReference type="NCBIfam" id="NF003828">
    <property type="entry name" value="PRK05416.1"/>
    <property type="match status" value="1"/>
</dbReference>
<dbReference type="PANTHER" id="PTHR30448:SF0">
    <property type="entry name" value="RNASE ADAPTER PROTEIN RAPZ"/>
    <property type="match status" value="1"/>
</dbReference>
<proteinExistence type="inferred from homology"/>
<evidence type="ECO:0000313" key="7">
    <source>
        <dbReference type="EMBL" id="PDH33033.1"/>
    </source>
</evidence>
<keyword evidence="2 4" id="KW-0067">ATP-binding</keyword>
<feature type="domain" description="RapZ C-terminal" evidence="6">
    <location>
        <begin position="165"/>
        <end position="283"/>
    </location>
</feature>
<evidence type="ECO:0000256" key="2">
    <source>
        <dbReference type="ARBA" id="ARBA00022840"/>
    </source>
</evidence>
<protein>
    <submittedName>
        <fullName evidence="7">RNase adapter RapZ</fullName>
    </submittedName>
</protein>